<keyword evidence="2" id="KW-1185">Reference proteome</keyword>
<organism evidence="1 2">
    <name type="scientific">Brevibacterium phage LuckyBarnes</name>
    <dbReference type="NCBI Taxonomy" id="2027888"/>
    <lineage>
        <taxon>Viruses</taxon>
        <taxon>Duplodnaviria</taxon>
        <taxon>Heunggongvirae</taxon>
        <taxon>Uroviricota</taxon>
        <taxon>Caudoviricetes</taxon>
        <taxon>Luckybarnesvirus</taxon>
        <taxon>Luckybarnesvirus luckybarnes</taxon>
    </lineage>
</organism>
<accession>A0A249XNM4</accession>
<evidence type="ECO:0000313" key="1">
    <source>
        <dbReference type="EMBL" id="ASZ73325.1"/>
    </source>
</evidence>
<evidence type="ECO:0000313" key="2">
    <source>
        <dbReference type="Proteomes" id="UP000224487"/>
    </source>
</evidence>
<name>A0A249XNM4_9CAUD</name>
<reference evidence="2" key="1">
    <citation type="submission" date="2017-08" db="EMBL/GenBank/DDBJ databases">
        <authorList>
            <person name="de Groot N.N."/>
        </authorList>
    </citation>
    <scope>NUCLEOTIDE SEQUENCE [LARGE SCALE GENOMIC DNA]</scope>
</reference>
<gene>
    <name evidence="1" type="ORF">SEA_LUCKYBARNES_4</name>
</gene>
<protein>
    <submittedName>
        <fullName evidence="1">Uncharacterized protein</fullName>
    </submittedName>
</protein>
<dbReference type="Proteomes" id="UP000224487">
    <property type="component" value="Genome"/>
</dbReference>
<dbReference type="EMBL" id="MF668275">
    <property type="protein sequence ID" value="ASZ73325.1"/>
    <property type="molecule type" value="Genomic_DNA"/>
</dbReference>
<proteinExistence type="predicted"/>
<sequence length="89" mass="9594">MNLADRALKAEVHRMNIMSRSHALAQIHQASGTLPAGKTVGQYAEEINEAHLKDVDTAAYSGGMSWLEAAELTIQAMDEIIINGGTDNE</sequence>